<dbReference type="PANTHER" id="PTHR38032:SF1">
    <property type="entry name" value="RNA-BINDING PROTEIN KHPB N-TERMINAL DOMAIN-CONTAINING PROTEIN"/>
    <property type="match status" value="1"/>
</dbReference>
<dbReference type="InterPro" id="IPR036145">
    <property type="entry name" value="MinC_C_sf"/>
</dbReference>
<dbReference type="RefSeq" id="WP_126789079.1">
    <property type="nucleotide sequence ID" value="NZ_PIPN01000003.1"/>
</dbReference>
<organism evidence="4 5">
    <name type="scientific">Aliidiomarina sedimenti</name>
    <dbReference type="NCBI Taxonomy" id="1933879"/>
    <lineage>
        <taxon>Bacteria</taxon>
        <taxon>Pseudomonadati</taxon>
        <taxon>Pseudomonadota</taxon>
        <taxon>Gammaproteobacteria</taxon>
        <taxon>Alteromonadales</taxon>
        <taxon>Idiomarinaceae</taxon>
        <taxon>Aliidiomarina</taxon>
    </lineage>
</organism>
<dbReference type="Proteomes" id="UP000287410">
    <property type="component" value="Unassembled WGS sequence"/>
</dbReference>
<feature type="coiled-coil region" evidence="1">
    <location>
        <begin position="475"/>
        <end position="502"/>
    </location>
</feature>
<feature type="domain" description="Flagellar Assembly Protein A N-terminal region" evidence="3">
    <location>
        <begin position="75"/>
        <end position="253"/>
    </location>
</feature>
<comment type="caution">
    <text evidence="4">The sequence shown here is derived from an EMBL/GenBank/DDBJ whole genome shotgun (WGS) entry which is preliminary data.</text>
</comment>
<reference evidence="4 5" key="1">
    <citation type="journal article" date="2018" name="Front. Microbiol.">
        <title>Genome-Based Analysis Reveals the Taxonomy and Diversity of the Family Idiomarinaceae.</title>
        <authorList>
            <person name="Liu Y."/>
            <person name="Lai Q."/>
            <person name="Shao Z."/>
        </authorList>
    </citation>
    <scope>NUCLEOTIDE SEQUENCE [LARGE SCALE GENOMIC DNA]</scope>
    <source>
        <strain evidence="4 5">GBSy1</strain>
    </source>
</reference>
<dbReference type="InterPro" id="IPR046865">
    <property type="entry name" value="FapA_b_solenoid"/>
</dbReference>
<proteinExistence type="predicted"/>
<dbReference type="InterPro" id="IPR005646">
    <property type="entry name" value="FapA"/>
</dbReference>
<protein>
    <recommendedName>
        <fullName evidence="3">Flagellar Assembly Protein A N-terminal region domain-containing protein</fullName>
    </recommendedName>
</protein>
<evidence type="ECO:0000256" key="1">
    <source>
        <dbReference type="SAM" id="Coils"/>
    </source>
</evidence>
<feature type="region of interest" description="Disordered" evidence="2">
    <location>
        <begin position="194"/>
        <end position="232"/>
    </location>
</feature>
<dbReference type="InterPro" id="IPR046866">
    <property type="entry name" value="FapA_N"/>
</dbReference>
<evidence type="ECO:0000256" key="2">
    <source>
        <dbReference type="SAM" id="MobiDB-lite"/>
    </source>
</evidence>
<accession>A0ABY0BZ45</accession>
<dbReference type="SUPFAM" id="SSF63848">
    <property type="entry name" value="Cell-division inhibitor MinC, C-terminal domain"/>
    <property type="match status" value="1"/>
</dbReference>
<dbReference type="Pfam" id="PF03961">
    <property type="entry name" value="FapA"/>
    <property type="match status" value="1"/>
</dbReference>
<evidence type="ECO:0000259" key="3">
    <source>
        <dbReference type="Pfam" id="PF20250"/>
    </source>
</evidence>
<dbReference type="Pfam" id="PF20250">
    <property type="entry name" value="FapA_N"/>
    <property type="match status" value="1"/>
</dbReference>
<keyword evidence="5" id="KW-1185">Reference proteome</keyword>
<evidence type="ECO:0000313" key="4">
    <source>
        <dbReference type="EMBL" id="RUO29807.1"/>
    </source>
</evidence>
<dbReference type="EMBL" id="PIPN01000003">
    <property type="protein sequence ID" value="RUO29807.1"/>
    <property type="molecule type" value="Genomic_DNA"/>
</dbReference>
<name>A0ABY0BZ45_9GAMM</name>
<gene>
    <name evidence="4" type="ORF">CWE12_07490</name>
</gene>
<dbReference type="PANTHER" id="PTHR38032">
    <property type="entry name" value="POLYMERASE-RELATED"/>
    <property type="match status" value="1"/>
</dbReference>
<keyword evidence="1" id="KW-0175">Coiled coil</keyword>
<evidence type="ECO:0000313" key="5">
    <source>
        <dbReference type="Proteomes" id="UP000287410"/>
    </source>
</evidence>
<feature type="compositionally biased region" description="Basic and acidic residues" evidence="2">
    <location>
        <begin position="221"/>
        <end position="232"/>
    </location>
</feature>
<sequence length="554" mass="59953">MKGIDFVLTDQNLYLSLDSTAERASLNSKSLDTLFQQSDMRHCVLDDNAFINACQHLTEHDDSLIRIGQCLPASITLQLSDDQMQAHAEVIAPQGGAALTMNQILKTLRAEGITSGIRRQAMEKLVLHSMNGEPGTSLTLLIARGRPPIDGDDARFEALTMDARERVLQPQEVDGNKVDMRDLGEIISVEPGTPLLRKISPTPGSPGFTVKGVATPPIPGKNRDLHAGNGTEVKEDDPMILIAARQGLPRLIDNAAHVDDVLTMRKVDATTGHVSYEGSVIINGNVGPGMKVVAGGDVTVSGYVDSAIIEAGGNVTITKGVIGQQSEAHDEGHEVSDVPEHSAQVTAKGSLWVSYSQYATLHGETGVIVDKQLTHCHVVSGGSICLGGEGKEARGKLIGGTVDAANHIYAGQIGAPAGTKTHVVLQSPKADPEYLADKSRLAAELKAELILIKRFSRARDRARYRLEAAPLKKFLHTLDQKLENHRRNATVLRIQVQELQKRAPERQMIVVHANRVLYSGVVFHSDYETKRIDENRGPSSLILKNGSFSYQYVG</sequence>